<organism evidence="11 12">
    <name type="scientific">Halorubrum alkaliphilum</name>
    <dbReference type="NCBI Taxonomy" id="261290"/>
    <lineage>
        <taxon>Archaea</taxon>
        <taxon>Methanobacteriati</taxon>
        <taxon>Methanobacteriota</taxon>
        <taxon>Stenosarchaea group</taxon>
        <taxon>Halobacteria</taxon>
        <taxon>Halobacteriales</taxon>
        <taxon>Haloferacaceae</taxon>
        <taxon>Halorubrum</taxon>
    </lineage>
</organism>
<dbReference type="GO" id="GO:0016020">
    <property type="term" value="C:membrane"/>
    <property type="evidence" value="ECO:0007669"/>
    <property type="project" value="UniProtKB-SubCell"/>
</dbReference>
<keyword evidence="6" id="KW-0406">Ion transport</keyword>
<dbReference type="RefSeq" id="WP_209483298.1">
    <property type="nucleotide sequence ID" value="NZ_JAGGKQ010000004.1"/>
</dbReference>
<dbReference type="OrthoDB" id="12029at2157"/>
<feature type="transmembrane region" description="Helical" evidence="8">
    <location>
        <begin position="77"/>
        <end position="96"/>
    </location>
</feature>
<feature type="transmembrane region" description="Helical" evidence="8">
    <location>
        <begin position="108"/>
        <end position="130"/>
    </location>
</feature>
<dbReference type="CDD" id="cd00293">
    <property type="entry name" value="USP-like"/>
    <property type="match status" value="1"/>
</dbReference>
<proteinExistence type="predicted"/>
<gene>
    <name evidence="11" type="ORF">J2751_000756</name>
</gene>
<evidence type="ECO:0000259" key="10">
    <source>
        <dbReference type="Pfam" id="PF00999"/>
    </source>
</evidence>
<evidence type="ECO:0000256" key="7">
    <source>
        <dbReference type="ARBA" id="ARBA00023136"/>
    </source>
</evidence>
<protein>
    <submittedName>
        <fullName evidence="11">Kef-type K+ transport system membrane component KefB</fullName>
    </submittedName>
</protein>
<feature type="transmembrane region" description="Helical" evidence="8">
    <location>
        <begin position="257"/>
        <end position="274"/>
    </location>
</feature>
<dbReference type="Gene3D" id="1.20.1530.20">
    <property type="match status" value="1"/>
</dbReference>
<feature type="transmembrane region" description="Helical" evidence="8">
    <location>
        <begin position="316"/>
        <end position="336"/>
    </location>
</feature>
<keyword evidence="12" id="KW-1185">Reference proteome</keyword>
<sequence>MSGTPIQSMNAGLPLAGGIPSVPIEEPVIVFAIALATFLVAPLLIERAGLPGIVGIVLVGAVLGPNGTGVLAETDAIVLLGNVGLVYLLFTVGLELDLRGFLAAPENAALFGLTSFFLPFTVGSAAGIYVLGLDPWASFLLAAVFSSHTLLAYPVVNRLDVTKNRAVTAVFGGILFTDTLALVVLAIVLGQADGELTLMLFGQVFASIAILFAGVWFVLPPIARWFFRNTSQESYFEFLLVGAAIFGAASFAEVLGLSDILGAFVAGIALNRLISRGGPLMNRIEFVGNALFVPFFLLYVGMLVDPGVIFDGPRTLLVAAVIIGVMIVTKVGAAGIVSAIQGYDRNEFGVIAGLSVGQAAAALAITLVGFDAGLFGADVLNAVVVMMLVAAVLSPWLTERYGTRLALEDDVEPGDSGTVDPRVLLPLSTDADRQRHLLELAFVLKDERPESPVHLLTVVQPDGSGTDDDAVAEAEAGLEAASEVADAAEVPARTETRVNHSIASGVVRASTETRAELIVMGWDAQQSLSNRVFGSIIDQVLRRTTVPVLVSRLGHPINTTERIFVVAPPGIDHHEGFYEAVHVVKRLAERLGAELHVYVVEGNEKQYERLFGMVEPELEARFESARGWAELESTLRRETDENDLVVPISPRQGSVGWDPMLAQLPRTLAELPPQSFIVVTPRQGEPGYAARFLTIE</sequence>
<feature type="transmembrane region" description="Helical" evidence="8">
    <location>
        <begin position="28"/>
        <end position="45"/>
    </location>
</feature>
<evidence type="ECO:0000256" key="2">
    <source>
        <dbReference type="ARBA" id="ARBA00022448"/>
    </source>
</evidence>
<dbReference type="InterPro" id="IPR006153">
    <property type="entry name" value="Cation/H_exchanger_TM"/>
</dbReference>
<dbReference type="InterPro" id="IPR038770">
    <property type="entry name" value="Na+/solute_symporter_sf"/>
</dbReference>
<comment type="subcellular location">
    <subcellularLocation>
        <location evidence="1">Membrane</location>
        <topology evidence="1">Multi-pass membrane protein</topology>
    </subcellularLocation>
</comment>
<keyword evidence="4 8" id="KW-0812">Transmembrane</keyword>
<keyword evidence="5 8" id="KW-1133">Transmembrane helix</keyword>
<evidence type="ECO:0000256" key="3">
    <source>
        <dbReference type="ARBA" id="ARBA00022449"/>
    </source>
</evidence>
<evidence type="ECO:0000313" key="11">
    <source>
        <dbReference type="EMBL" id="MBP1921759.1"/>
    </source>
</evidence>
<feature type="transmembrane region" description="Helical" evidence="8">
    <location>
        <begin position="374"/>
        <end position="397"/>
    </location>
</feature>
<accession>A0A8T4GDG6</accession>
<dbReference type="InterPro" id="IPR006016">
    <property type="entry name" value="UspA"/>
</dbReference>
<dbReference type="PANTHER" id="PTHR43562">
    <property type="entry name" value="NAPA-TYPE SODIUM/HYDROGEN ANTIPORTER"/>
    <property type="match status" value="1"/>
</dbReference>
<dbReference type="GO" id="GO:1902600">
    <property type="term" value="P:proton transmembrane transport"/>
    <property type="evidence" value="ECO:0007669"/>
    <property type="project" value="InterPro"/>
</dbReference>
<dbReference type="Gene3D" id="3.40.50.12370">
    <property type="match status" value="1"/>
</dbReference>
<dbReference type="GO" id="GO:0015297">
    <property type="term" value="F:antiporter activity"/>
    <property type="evidence" value="ECO:0007669"/>
    <property type="project" value="UniProtKB-KW"/>
</dbReference>
<dbReference type="Pfam" id="PF00999">
    <property type="entry name" value="Na_H_Exchanger"/>
    <property type="match status" value="1"/>
</dbReference>
<evidence type="ECO:0000256" key="4">
    <source>
        <dbReference type="ARBA" id="ARBA00022692"/>
    </source>
</evidence>
<name>A0A8T4GDG6_9EURY</name>
<dbReference type="Pfam" id="PF00582">
    <property type="entry name" value="Usp"/>
    <property type="match status" value="1"/>
</dbReference>
<evidence type="ECO:0000259" key="9">
    <source>
        <dbReference type="Pfam" id="PF00582"/>
    </source>
</evidence>
<dbReference type="Proteomes" id="UP000823588">
    <property type="component" value="Unassembled WGS sequence"/>
</dbReference>
<feature type="transmembrane region" description="Helical" evidence="8">
    <location>
        <begin position="52"/>
        <end position="71"/>
    </location>
</feature>
<keyword evidence="3" id="KW-0050">Antiport</keyword>
<dbReference type="AlphaFoldDB" id="A0A8T4GDG6"/>
<feature type="transmembrane region" description="Helical" evidence="8">
    <location>
        <begin position="136"/>
        <end position="156"/>
    </location>
</feature>
<reference evidence="11" key="1">
    <citation type="submission" date="2021-03" db="EMBL/GenBank/DDBJ databases">
        <title>Genomic Encyclopedia of Type Strains, Phase IV (KMG-IV): sequencing the most valuable type-strain genomes for metagenomic binning, comparative biology and taxonomic classification.</title>
        <authorList>
            <person name="Goeker M."/>
        </authorList>
    </citation>
    <scope>NUCLEOTIDE SEQUENCE</scope>
    <source>
        <strain evidence="11">DSM 23564</strain>
    </source>
</reference>
<feature type="transmembrane region" description="Helical" evidence="8">
    <location>
        <begin position="286"/>
        <end position="304"/>
    </location>
</feature>
<feature type="transmembrane region" description="Helical" evidence="8">
    <location>
        <begin position="198"/>
        <end position="222"/>
    </location>
</feature>
<evidence type="ECO:0000256" key="8">
    <source>
        <dbReference type="SAM" id="Phobius"/>
    </source>
</evidence>
<evidence type="ECO:0000256" key="6">
    <source>
        <dbReference type="ARBA" id="ARBA00023065"/>
    </source>
</evidence>
<keyword evidence="2" id="KW-0813">Transport</keyword>
<feature type="domain" description="Cation/H+ exchanger transmembrane" evidence="10">
    <location>
        <begin position="36"/>
        <end position="397"/>
    </location>
</feature>
<feature type="transmembrane region" description="Helical" evidence="8">
    <location>
        <begin position="168"/>
        <end position="192"/>
    </location>
</feature>
<dbReference type="PANTHER" id="PTHR43562:SF4">
    <property type="entry name" value="NA(+)_H(+) ANTIPORTER NHAS5"/>
    <property type="match status" value="1"/>
</dbReference>
<feature type="transmembrane region" description="Helical" evidence="8">
    <location>
        <begin position="234"/>
        <end position="251"/>
    </location>
</feature>
<feature type="domain" description="UspA" evidence="9">
    <location>
        <begin position="422"/>
        <end position="552"/>
    </location>
</feature>
<evidence type="ECO:0000256" key="1">
    <source>
        <dbReference type="ARBA" id="ARBA00004141"/>
    </source>
</evidence>
<dbReference type="EMBL" id="JAGGKQ010000004">
    <property type="protein sequence ID" value="MBP1921759.1"/>
    <property type="molecule type" value="Genomic_DNA"/>
</dbReference>
<comment type="caution">
    <text evidence="11">The sequence shown here is derived from an EMBL/GenBank/DDBJ whole genome shotgun (WGS) entry which is preliminary data.</text>
</comment>
<evidence type="ECO:0000313" key="12">
    <source>
        <dbReference type="Proteomes" id="UP000823588"/>
    </source>
</evidence>
<feature type="transmembrane region" description="Helical" evidence="8">
    <location>
        <begin position="348"/>
        <end position="368"/>
    </location>
</feature>
<dbReference type="SUPFAM" id="SSF52402">
    <property type="entry name" value="Adenine nucleotide alpha hydrolases-like"/>
    <property type="match status" value="1"/>
</dbReference>
<keyword evidence="7 8" id="KW-0472">Membrane</keyword>
<evidence type="ECO:0000256" key="5">
    <source>
        <dbReference type="ARBA" id="ARBA00022989"/>
    </source>
</evidence>